<dbReference type="SUPFAM" id="SSF158622">
    <property type="entry name" value="YheA/YmcA-like"/>
    <property type="match status" value="1"/>
</dbReference>
<dbReference type="InterPro" id="IPR036196">
    <property type="entry name" value="Ptyr_pPase_sf"/>
</dbReference>
<comment type="similarity">
    <text evidence="1">Belongs to the low molecular weight phosphotyrosine protein phosphatase family.</text>
</comment>
<dbReference type="PANTHER" id="PTHR11717:SF31">
    <property type="entry name" value="LOW MOLECULAR WEIGHT PROTEIN-TYROSINE-PHOSPHATASE ETP-RELATED"/>
    <property type="match status" value="1"/>
</dbReference>
<dbReference type="PANTHER" id="PTHR11717">
    <property type="entry name" value="LOW MOLECULAR WEIGHT PROTEIN TYROSINE PHOSPHATASE"/>
    <property type="match status" value="1"/>
</dbReference>
<feature type="active site" evidence="4">
    <location>
        <position position="14"/>
    </location>
</feature>
<feature type="active site" description="Proton donor" evidence="4">
    <location>
        <position position="118"/>
    </location>
</feature>
<evidence type="ECO:0000313" key="7">
    <source>
        <dbReference type="Proteomes" id="UP000293142"/>
    </source>
</evidence>
<evidence type="ECO:0000259" key="5">
    <source>
        <dbReference type="SMART" id="SM00226"/>
    </source>
</evidence>
<dbReference type="Proteomes" id="UP000293142">
    <property type="component" value="Unassembled WGS sequence"/>
</dbReference>
<reference evidence="6 7" key="1">
    <citation type="submission" date="2019-02" db="EMBL/GenBank/DDBJ databases">
        <title>Paenibacillus sp. nov., isolated from surface-sterilized tissue of Thalictrum simplex L.</title>
        <authorList>
            <person name="Tuo L."/>
        </authorList>
    </citation>
    <scope>NUCLEOTIDE SEQUENCE [LARGE SCALE GENOMIC DNA]</scope>
    <source>
        <strain evidence="6 7">N2SHLJ1</strain>
    </source>
</reference>
<dbReference type="CDD" id="cd16344">
    <property type="entry name" value="LMWPAP"/>
    <property type="match status" value="1"/>
</dbReference>
<keyword evidence="7" id="KW-1185">Reference proteome</keyword>
<evidence type="ECO:0000256" key="4">
    <source>
        <dbReference type="PIRSR" id="PIRSR617867-1"/>
    </source>
</evidence>
<dbReference type="OrthoDB" id="9784339at2"/>
<evidence type="ECO:0000256" key="2">
    <source>
        <dbReference type="ARBA" id="ARBA00022801"/>
    </source>
</evidence>
<feature type="active site" description="Nucleophile" evidence="4">
    <location>
        <position position="8"/>
    </location>
</feature>
<dbReference type="GO" id="GO:0004725">
    <property type="term" value="F:protein tyrosine phosphatase activity"/>
    <property type="evidence" value="ECO:0007669"/>
    <property type="project" value="InterPro"/>
</dbReference>
<dbReference type="InterPro" id="IPR023485">
    <property type="entry name" value="Ptyr_pPase"/>
</dbReference>
<keyword evidence="3" id="KW-0904">Protein phosphatase</keyword>
<name>A0A4Q9DJ69_9BACL</name>
<comment type="caution">
    <text evidence="6">The sequence shown here is derived from an EMBL/GenBank/DDBJ whole genome shotgun (WGS) entry which is preliminary data.</text>
</comment>
<dbReference type="InterPro" id="IPR023378">
    <property type="entry name" value="YheA/YmcA-like_dom_sf"/>
</dbReference>
<dbReference type="InterPro" id="IPR050438">
    <property type="entry name" value="LMW_PTPase"/>
</dbReference>
<gene>
    <name evidence="6" type="ORF">EYB31_27305</name>
</gene>
<sequence>MKRILFVCTGNTCRSPLAEGMLRLLAAEQGLELEVKSAGVAANEGAPASRHTVHILREKGFTAPLSSSSLTESLASWADVILTMTSSHKRYAVQKFPESVDKIHSLGEFVEDDQNVLDAIEELAQLEAELQVKAALSEPITQDELARLRELQRKLPDYDIADPFGGSLDLYRQSAVEIERSLLKLLKRLKSTGEN</sequence>
<evidence type="ECO:0000256" key="1">
    <source>
        <dbReference type="ARBA" id="ARBA00011063"/>
    </source>
</evidence>
<dbReference type="AlphaFoldDB" id="A0A4Q9DJ69"/>
<dbReference type="Pfam" id="PF01451">
    <property type="entry name" value="LMWPc"/>
    <property type="match status" value="1"/>
</dbReference>
<dbReference type="PRINTS" id="PR00719">
    <property type="entry name" value="LMWPTPASE"/>
</dbReference>
<feature type="domain" description="Phosphotyrosine protein phosphatase I" evidence="5">
    <location>
        <begin position="2"/>
        <end position="188"/>
    </location>
</feature>
<accession>A0A4Q9DJ69</accession>
<evidence type="ECO:0000256" key="3">
    <source>
        <dbReference type="ARBA" id="ARBA00022912"/>
    </source>
</evidence>
<dbReference type="Gene3D" id="3.40.50.2300">
    <property type="match status" value="1"/>
</dbReference>
<protein>
    <submittedName>
        <fullName evidence="6">Low molecular weight protein arginine phosphatase</fullName>
    </submittedName>
</protein>
<keyword evidence="2" id="KW-0378">Hydrolase</keyword>
<dbReference type="SUPFAM" id="SSF52788">
    <property type="entry name" value="Phosphotyrosine protein phosphatases I"/>
    <property type="match status" value="1"/>
</dbReference>
<evidence type="ECO:0000313" key="6">
    <source>
        <dbReference type="EMBL" id="TBL72941.1"/>
    </source>
</evidence>
<proteinExistence type="inferred from homology"/>
<dbReference type="SMART" id="SM00226">
    <property type="entry name" value="LMWPc"/>
    <property type="match status" value="1"/>
</dbReference>
<organism evidence="6 7">
    <name type="scientific">Paenibacillus thalictri</name>
    <dbReference type="NCBI Taxonomy" id="2527873"/>
    <lineage>
        <taxon>Bacteria</taxon>
        <taxon>Bacillati</taxon>
        <taxon>Bacillota</taxon>
        <taxon>Bacilli</taxon>
        <taxon>Bacillales</taxon>
        <taxon>Paenibacillaceae</taxon>
        <taxon>Paenibacillus</taxon>
    </lineage>
</organism>
<dbReference type="InterPro" id="IPR017867">
    <property type="entry name" value="Tyr_phospatase_low_mol_wt"/>
</dbReference>
<dbReference type="EMBL" id="SIRE01000022">
    <property type="protein sequence ID" value="TBL72941.1"/>
    <property type="molecule type" value="Genomic_DNA"/>
</dbReference>
<dbReference type="RefSeq" id="WP_131016660.1">
    <property type="nucleotide sequence ID" value="NZ_SIRE01000022.1"/>
</dbReference>